<dbReference type="RefSeq" id="XP_066913323.1">
    <property type="nucleotide sequence ID" value="XM_067057222.1"/>
</dbReference>
<keyword evidence="9" id="KW-0143">Chaperone</keyword>
<evidence type="ECO:0000256" key="6">
    <source>
        <dbReference type="ARBA" id="ARBA00022824"/>
    </source>
</evidence>
<reference evidence="17" key="1">
    <citation type="submission" date="2021-01" db="UniProtKB">
        <authorList>
            <consortium name="EnsemblMetazoa"/>
        </authorList>
    </citation>
    <scope>IDENTIFICATION</scope>
</reference>
<dbReference type="PANTHER" id="PTHR10827">
    <property type="entry name" value="RETICULOCALBIN"/>
    <property type="match status" value="1"/>
</dbReference>
<dbReference type="GeneID" id="136800561"/>
<accession>A0A7M6DP34</accession>
<evidence type="ECO:0000313" key="17">
    <source>
        <dbReference type="EnsemblMetazoa" id="CLYHEMP019424.1"/>
    </source>
</evidence>
<dbReference type="GO" id="GO:0008218">
    <property type="term" value="P:bioluminescence"/>
    <property type="evidence" value="ECO:0007669"/>
    <property type="project" value="UniProtKB-KW"/>
</dbReference>
<evidence type="ECO:0000256" key="11">
    <source>
        <dbReference type="ARBA" id="ARBA00023262"/>
    </source>
</evidence>
<keyword evidence="11" id="KW-0599">Photoprotein</keyword>
<keyword evidence="4 15" id="KW-0732">Signal</keyword>
<keyword evidence="18" id="KW-1185">Reference proteome</keyword>
<comment type="subunit">
    <text evidence="13">Interacts with PCSK6 (immature form including the propeptide); probably involved in the maturation and the secretion of PCSK6.</text>
</comment>
<dbReference type="SMART" id="SM00054">
    <property type="entry name" value="EFh"/>
    <property type="match status" value="5"/>
</dbReference>
<keyword evidence="8" id="KW-0325">Glycoprotein</keyword>
<comment type="function">
    <text evidence="12">Probable molecular chaperone assisting protein biosynthesis and transport in the endoplasmic reticulum. Required for the proper biosynthesis and transport of pulmonary surfactant-associated protein A/SP-A, pulmonary surfactant-associated protein D/SP-D and the lipid transporter ABCA3. By regulating both the proper expression and the degradation through the endoplasmic reticulum-associated protein degradation pathway of these proteins plays a crucial role in pulmonary surfactant homeostasis. Has an anti-fibrotic activity by negatively regulating the secretion of type I and type III collagens. This calcium-binding protein also transiently associates with immature PCSK6 and regulates its secretion.</text>
</comment>
<dbReference type="EnsemblMetazoa" id="CLYHEMT019424.1">
    <property type="protein sequence ID" value="CLYHEMP019424.1"/>
    <property type="gene ID" value="CLYHEMG019424"/>
</dbReference>
<sequence length="294" mass="34535">MYRRSTVLFLPLVFCTMIGGIFGGGLRPGSDEHHKAFLGKLKDEYDHLSVEESVRRLRLLAPHIDMNKDGFISSKELQIWVRDKYTSILDSEDIDFKFRELDIHFDNSLTWDEYTERYYGLNNTASDGLSKEIKENFKEYLARDQRRWKYADIDEDGALNLEEFHMFSKPTKYAEMVDVVAYEEIEHYDINKDGFLSLEEYLKAIAMPAMRPLDEKKFHEEYDLDKDGRLNKDEVKLWKTPKFFDQAELEAKELIRIADDDQDGKLTVKEIVHNHFVFVGSKATISGTMLHDEF</sequence>
<feature type="signal peptide" evidence="15">
    <location>
        <begin position="1"/>
        <end position="23"/>
    </location>
</feature>
<dbReference type="SUPFAM" id="SSF47473">
    <property type="entry name" value="EF-hand"/>
    <property type="match status" value="2"/>
</dbReference>
<feature type="domain" description="EF-hand" evidence="16">
    <location>
        <begin position="52"/>
        <end position="87"/>
    </location>
</feature>
<evidence type="ECO:0000256" key="15">
    <source>
        <dbReference type="SAM" id="SignalP"/>
    </source>
</evidence>
<keyword evidence="3" id="KW-0479">Metal-binding</keyword>
<dbReference type="InterPro" id="IPR011992">
    <property type="entry name" value="EF-hand-dom_pair"/>
</dbReference>
<name>A0A7M6DP34_9CNID</name>
<dbReference type="PANTHER" id="PTHR10827:SF52">
    <property type="entry name" value="IP16409P"/>
    <property type="match status" value="1"/>
</dbReference>
<evidence type="ECO:0000256" key="3">
    <source>
        <dbReference type="ARBA" id="ARBA00022723"/>
    </source>
</evidence>
<evidence type="ECO:0000256" key="10">
    <source>
        <dbReference type="ARBA" id="ARBA00023223"/>
    </source>
</evidence>
<dbReference type="Gene3D" id="1.10.238.10">
    <property type="entry name" value="EF-hand"/>
    <property type="match status" value="3"/>
</dbReference>
<dbReference type="PROSITE" id="PS00018">
    <property type="entry name" value="EF_HAND_1"/>
    <property type="match status" value="5"/>
</dbReference>
<evidence type="ECO:0000256" key="13">
    <source>
        <dbReference type="ARBA" id="ARBA00063143"/>
    </source>
</evidence>
<comment type="subcellular location">
    <subcellularLocation>
        <location evidence="1">Endoplasmic reticulum lumen</location>
    </subcellularLocation>
</comment>
<evidence type="ECO:0000256" key="4">
    <source>
        <dbReference type="ARBA" id="ARBA00022729"/>
    </source>
</evidence>
<organism evidence="17 18">
    <name type="scientific">Clytia hemisphaerica</name>
    <dbReference type="NCBI Taxonomy" id="252671"/>
    <lineage>
        <taxon>Eukaryota</taxon>
        <taxon>Metazoa</taxon>
        <taxon>Cnidaria</taxon>
        <taxon>Hydrozoa</taxon>
        <taxon>Hydroidolina</taxon>
        <taxon>Leptothecata</taxon>
        <taxon>Obeliida</taxon>
        <taxon>Clytiidae</taxon>
        <taxon>Clytia</taxon>
    </lineage>
</organism>
<dbReference type="Pfam" id="PF13202">
    <property type="entry name" value="EF-hand_5"/>
    <property type="match status" value="4"/>
</dbReference>
<keyword evidence="10" id="KW-0455">Luminescence</keyword>
<protein>
    <recommendedName>
        <fullName evidence="14">Reticulocalbin-3</fullName>
    </recommendedName>
</protein>
<comment type="similarity">
    <text evidence="2">Belongs to the aequorin family.</text>
</comment>
<evidence type="ECO:0000256" key="14">
    <source>
        <dbReference type="ARBA" id="ARBA00072696"/>
    </source>
</evidence>
<evidence type="ECO:0000256" key="8">
    <source>
        <dbReference type="ARBA" id="ARBA00023180"/>
    </source>
</evidence>
<keyword evidence="7" id="KW-0106">Calcium</keyword>
<dbReference type="GO" id="GO:0015031">
    <property type="term" value="P:protein transport"/>
    <property type="evidence" value="ECO:0007669"/>
    <property type="project" value="UniProtKB-ARBA"/>
</dbReference>
<evidence type="ECO:0000256" key="7">
    <source>
        <dbReference type="ARBA" id="ARBA00022837"/>
    </source>
</evidence>
<evidence type="ECO:0000256" key="12">
    <source>
        <dbReference type="ARBA" id="ARBA00056975"/>
    </source>
</evidence>
<dbReference type="GO" id="GO:0005509">
    <property type="term" value="F:calcium ion binding"/>
    <property type="evidence" value="ECO:0007669"/>
    <property type="project" value="InterPro"/>
</dbReference>
<keyword evidence="6" id="KW-0256">Endoplasmic reticulum</keyword>
<dbReference type="Proteomes" id="UP000594262">
    <property type="component" value="Unplaced"/>
</dbReference>
<dbReference type="InterPro" id="IPR002048">
    <property type="entry name" value="EF_hand_dom"/>
</dbReference>
<evidence type="ECO:0000256" key="5">
    <source>
        <dbReference type="ARBA" id="ARBA00022737"/>
    </source>
</evidence>
<dbReference type="PROSITE" id="PS50222">
    <property type="entry name" value="EF_HAND_2"/>
    <property type="match status" value="3"/>
</dbReference>
<evidence type="ECO:0000256" key="2">
    <source>
        <dbReference type="ARBA" id="ARBA00007828"/>
    </source>
</evidence>
<dbReference type="AlphaFoldDB" id="A0A7M6DP34"/>
<keyword evidence="5" id="KW-0677">Repeat</keyword>
<evidence type="ECO:0000256" key="9">
    <source>
        <dbReference type="ARBA" id="ARBA00023186"/>
    </source>
</evidence>
<dbReference type="InterPro" id="IPR018247">
    <property type="entry name" value="EF_Hand_1_Ca_BS"/>
</dbReference>
<feature type="chain" id="PRO_5029880172" description="Reticulocalbin-3" evidence="15">
    <location>
        <begin position="24"/>
        <end position="294"/>
    </location>
</feature>
<evidence type="ECO:0000259" key="16">
    <source>
        <dbReference type="PROSITE" id="PS50222"/>
    </source>
</evidence>
<feature type="domain" description="EF-hand" evidence="16">
    <location>
        <begin position="176"/>
        <end position="211"/>
    </location>
</feature>
<evidence type="ECO:0000256" key="1">
    <source>
        <dbReference type="ARBA" id="ARBA00004319"/>
    </source>
</evidence>
<dbReference type="FunFam" id="1.10.238.10:FF:000104">
    <property type="entry name" value="calumenin isoform X1"/>
    <property type="match status" value="1"/>
</dbReference>
<dbReference type="OrthoDB" id="293868at2759"/>
<proteinExistence type="inferred from homology"/>
<feature type="domain" description="EF-hand" evidence="16">
    <location>
        <begin position="246"/>
        <end position="281"/>
    </location>
</feature>
<dbReference type="GO" id="GO:0005788">
    <property type="term" value="C:endoplasmic reticulum lumen"/>
    <property type="evidence" value="ECO:0007669"/>
    <property type="project" value="UniProtKB-SubCell"/>
</dbReference>
<evidence type="ECO:0000313" key="18">
    <source>
        <dbReference type="Proteomes" id="UP000594262"/>
    </source>
</evidence>